<dbReference type="InterPro" id="IPR036390">
    <property type="entry name" value="WH_DNA-bd_sf"/>
</dbReference>
<dbReference type="Proteomes" id="UP000051565">
    <property type="component" value="Unassembled WGS sequence"/>
</dbReference>
<dbReference type="GO" id="GO:0003677">
    <property type="term" value="F:DNA binding"/>
    <property type="evidence" value="ECO:0007669"/>
    <property type="project" value="InterPro"/>
</dbReference>
<dbReference type="AlphaFoldDB" id="A0A0R2JRE1"/>
<dbReference type="InterPro" id="IPR036388">
    <property type="entry name" value="WH-like_DNA-bd_sf"/>
</dbReference>
<keyword evidence="3" id="KW-1185">Reference proteome</keyword>
<reference evidence="2 3" key="1">
    <citation type="journal article" date="2015" name="Genome Announc.">
        <title>Expanding the biotechnology potential of lactobacilli through comparative genomics of 213 strains and associated genera.</title>
        <authorList>
            <person name="Sun Z."/>
            <person name="Harris H.M."/>
            <person name="McCann A."/>
            <person name="Guo C."/>
            <person name="Argimon S."/>
            <person name="Zhang W."/>
            <person name="Yang X."/>
            <person name="Jeffery I.B."/>
            <person name="Cooney J.C."/>
            <person name="Kagawa T.F."/>
            <person name="Liu W."/>
            <person name="Song Y."/>
            <person name="Salvetti E."/>
            <person name="Wrobel A."/>
            <person name="Rasinkangas P."/>
            <person name="Parkhill J."/>
            <person name="Rea M.C."/>
            <person name="O'Sullivan O."/>
            <person name="Ritari J."/>
            <person name="Douillard F.P."/>
            <person name="Paul Ross R."/>
            <person name="Yang R."/>
            <person name="Briner A.E."/>
            <person name="Felis G.E."/>
            <person name="de Vos W.M."/>
            <person name="Barrangou R."/>
            <person name="Klaenhammer T.R."/>
            <person name="Caufield P.W."/>
            <person name="Cui Y."/>
            <person name="Zhang H."/>
            <person name="O'Toole P.W."/>
        </authorList>
    </citation>
    <scope>NUCLEOTIDE SEQUENCE [LARGE SCALE GENOMIC DNA]</scope>
    <source>
        <strain evidence="2 3">DSM 20690</strain>
    </source>
</reference>
<evidence type="ECO:0000313" key="3">
    <source>
        <dbReference type="Proteomes" id="UP000051565"/>
    </source>
</evidence>
<dbReference type="EMBL" id="JQBT01000020">
    <property type="protein sequence ID" value="KRN79675.1"/>
    <property type="molecule type" value="Genomic_DNA"/>
</dbReference>
<proteinExistence type="predicted"/>
<name>A0A0R2JRE1_9LACO</name>
<organism evidence="2 3">
    <name type="scientific">Fructilactobacillus lindneri DSM 20690 = JCM 11027</name>
    <dbReference type="NCBI Taxonomy" id="1122148"/>
    <lineage>
        <taxon>Bacteria</taxon>
        <taxon>Bacillati</taxon>
        <taxon>Bacillota</taxon>
        <taxon>Bacilli</taxon>
        <taxon>Lactobacillales</taxon>
        <taxon>Lactobacillaceae</taxon>
        <taxon>Fructilactobacillus</taxon>
    </lineage>
</organism>
<feature type="domain" description="Winged helix-turn-helix transcription repressor HrcA DNA-binding" evidence="1">
    <location>
        <begin position="13"/>
        <end position="72"/>
    </location>
</feature>
<dbReference type="SUPFAM" id="SSF46785">
    <property type="entry name" value="Winged helix' DNA-binding domain"/>
    <property type="match status" value="1"/>
</dbReference>
<dbReference type="Gene3D" id="1.10.10.10">
    <property type="entry name" value="Winged helix-like DNA-binding domain superfamily/Winged helix DNA-binding domain"/>
    <property type="match status" value="1"/>
</dbReference>
<dbReference type="GO" id="GO:0006355">
    <property type="term" value="P:regulation of DNA-templated transcription"/>
    <property type="evidence" value="ECO:0007669"/>
    <property type="project" value="InterPro"/>
</dbReference>
<dbReference type="Pfam" id="PF03444">
    <property type="entry name" value="WHD_HrcA"/>
    <property type="match status" value="1"/>
</dbReference>
<dbReference type="InterPro" id="IPR005104">
    <property type="entry name" value="WHTH_HrcA_DNA-bd"/>
</dbReference>
<sequence>MILLTKFKQTLSIILYFINNQNNNDNKFVSGKEICKALDQFPDSSIKKNITKLVNNDILLSVSGPKGGFSPNPNISLVNISLAKLFIITEKDNEVIINSKLQNNLFENGKIIDKYDHNLNNIIGESFQAFINKLNNYKIKDIM</sequence>
<dbReference type="PATRIC" id="fig|1122148.6.peg.223"/>
<protein>
    <recommendedName>
        <fullName evidence="1">Winged helix-turn-helix transcription repressor HrcA DNA-binding domain-containing protein</fullName>
    </recommendedName>
</protein>
<comment type="caution">
    <text evidence="2">The sequence shown here is derived from an EMBL/GenBank/DDBJ whole genome shotgun (WGS) entry which is preliminary data.</text>
</comment>
<evidence type="ECO:0000259" key="1">
    <source>
        <dbReference type="Pfam" id="PF03444"/>
    </source>
</evidence>
<evidence type="ECO:0000313" key="2">
    <source>
        <dbReference type="EMBL" id="KRN79675.1"/>
    </source>
</evidence>
<accession>A0A0R2JRE1</accession>
<dbReference type="GeneID" id="61249660"/>
<gene>
    <name evidence="2" type="ORF">IV52_GL000212</name>
</gene>
<dbReference type="RefSeq" id="WP_054646937.1">
    <property type="nucleotide sequence ID" value="NZ_FUXS01000010.1"/>
</dbReference>